<dbReference type="Proteomes" id="UP001432000">
    <property type="component" value="Chromosome"/>
</dbReference>
<protein>
    <submittedName>
        <fullName evidence="2">DJ-1/PfpI family protein</fullName>
    </submittedName>
</protein>
<dbReference type="Pfam" id="PF01965">
    <property type="entry name" value="DJ-1_PfpI"/>
    <property type="match status" value="1"/>
</dbReference>
<name>A0ABZ2PFE2_9NOCA</name>
<dbReference type="SUPFAM" id="SSF52317">
    <property type="entry name" value="Class I glutamine amidotransferase-like"/>
    <property type="match status" value="1"/>
</dbReference>
<keyword evidence="3" id="KW-1185">Reference proteome</keyword>
<dbReference type="RefSeq" id="WP_338887637.1">
    <property type="nucleotide sequence ID" value="NZ_CP147846.1"/>
</dbReference>
<dbReference type="InterPro" id="IPR029062">
    <property type="entry name" value="Class_I_gatase-like"/>
</dbReference>
<proteinExistence type="predicted"/>
<reference evidence="2 3" key="1">
    <citation type="submission" date="2024-03" db="EMBL/GenBank/DDBJ databases">
        <title>Natural products discovery in diverse microorganisms through a two-stage MS feature dereplication strategy.</title>
        <authorList>
            <person name="Zhang R."/>
        </authorList>
    </citation>
    <scope>NUCLEOTIDE SEQUENCE [LARGE SCALE GENOMIC DNA]</scope>
    <source>
        <strain evidence="2 3">18930</strain>
    </source>
</reference>
<dbReference type="Gene3D" id="3.40.50.880">
    <property type="match status" value="1"/>
</dbReference>
<evidence type="ECO:0000259" key="1">
    <source>
        <dbReference type="Pfam" id="PF01965"/>
    </source>
</evidence>
<gene>
    <name evidence="2" type="ORF">WDS16_21815</name>
</gene>
<dbReference type="InterPro" id="IPR002818">
    <property type="entry name" value="DJ-1/PfpI"/>
</dbReference>
<feature type="domain" description="DJ-1/PfpI" evidence="1">
    <location>
        <begin position="2"/>
        <end position="168"/>
    </location>
</feature>
<accession>A0ABZ2PFE2</accession>
<sequence length="200" mass="20992">MKTIALYATDTMADWEYSYIVAGIAMAREQGSDRYRLQVLSDGGGAVTTLGGIRILPDGDLADLTDVAALILPGGGSWGQGHAKVLDLAVDLLAKGVPVGAICGATLGLARVGALNSVPHTSNAPEFLAAAAEYTGGELYRDERTVVGGNLVTAPGTAPLEFSKALFEILELFPQPIIDAWYGLYSTGEKKYFEQLQGAQ</sequence>
<evidence type="ECO:0000313" key="3">
    <source>
        <dbReference type="Proteomes" id="UP001432000"/>
    </source>
</evidence>
<evidence type="ECO:0000313" key="2">
    <source>
        <dbReference type="EMBL" id="WXG67832.1"/>
    </source>
</evidence>
<organism evidence="2 3">
    <name type="scientific">Rhodococcus sovatensis</name>
    <dbReference type="NCBI Taxonomy" id="1805840"/>
    <lineage>
        <taxon>Bacteria</taxon>
        <taxon>Bacillati</taxon>
        <taxon>Actinomycetota</taxon>
        <taxon>Actinomycetes</taxon>
        <taxon>Mycobacteriales</taxon>
        <taxon>Nocardiaceae</taxon>
        <taxon>Rhodococcus</taxon>
    </lineage>
</organism>
<dbReference type="EMBL" id="CP147846">
    <property type="protein sequence ID" value="WXG67832.1"/>
    <property type="molecule type" value="Genomic_DNA"/>
</dbReference>